<organism evidence="1 2">
    <name type="scientific">Trametes pubescens</name>
    <name type="common">White-rot fungus</name>
    <dbReference type="NCBI Taxonomy" id="154538"/>
    <lineage>
        <taxon>Eukaryota</taxon>
        <taxon>Fungi</taxon>
        <taxon>Dikarya</taxon>
        <taxon>Basidiomycota</taxon>
        <taxon>Agaricomycotina</taxon>
        <taxon>Agaricomycetes</taxon>
        <taxon>Polyporales</taxon>
        <taxon>Polyporaceae</taxon>
        <taxon>Trametes</taxon>
    </lineage>
</organism>
<comment type="caution">
    <text evidence="1">The sequence shown here is derived from an EMBL/GenBank/DDBJ whole genome shotgun (WGS) entry which is preliminary data.</text>
</comment>
<dbReference type="EMBL" id="MNAD01000362">
    <property type="protein sequence ID" value="OJT13776.1"/>
    <property type="molecule type" value="Genomic_DNA"/>
</dbReference>
<name>A0A1M2W1U3_TRAPU</name>
<accession>A0A1M2W1U3</accession>
<keyword evidence="2" id="KW-1185">Reference proteome</keyword>
<evidence type="ECO:0000313" key="1">
    <source>
        <dbReference type="EMBL" id="OJT13776.1"/>
    </source>
</evidence>
<sequence>MCLVSRERRSHLGVVVTNLYELMKHIYDQSRRPARSMYEMRIIEIWHDQQRMPRAYYLARSGVVIGTLAFS</sequence>
<dbReference type="AlphaFoldDB" id="A0A1M2W1U3"/>
<reference evidence="1 2" key="1">
    <citation type="submission" date="2016-10" db="EMBL/GenBank/DDBJ databases">
        <title>Genome sequence of the basidiomycete white-rot fungus Trametes pubescens.</title>
        <authorList>
            <person name="Makela M.R."/>
            <person name="Granchi Z."/>
            <person name="Peng M."/>
            <person name="De Vries R.P."/>
            <person name="Grigoriev I."/>
            <person name="Riley R."/>
            <person name="Hilden K."/>
        </authorList>
    </citation>
    <scope>NUCLEOTIDE SEQUENCE [LARGE SCALE GENOMIC DNA]</scope>
    <source>
        <strain evidence="1 2">FBCC735</strain>
    </source>
</reference>
<proteinExistence type="predicted"/>
<dbReference type="Proteomes" id="UP000184267">
    <property type="component" value="Unassembled WGS sequence"/>
</dbReference>
<gene>
    <name evidence="1" type="ORF">TRAPUB_9671</name>
</gene>
<protein>
    <submittedName>
        <fullName evidence="1">Uncharacterized protein</fullName>
    </submittedName>
</protein>
<evidence type="ECO:0000313" key="2">
    <source>
        <dbReference type="Proteomes" id="UP000184267"/>
    </source>
</evidence>